<proteinExistence type="predicted"/>
<protein>
    <recommendedName>
        <fullName evidence="3">Virulence factor SrfB</fullName>
    </recommendedName>
</protein>
<reference evidence="1 2" key="1">
    <citation type="submission" date="2020-05" db="EMBL/GenBank/DDBJ databases">
        <title>Distinct polysaccharide utilization as determinants for interspecies competition between intestinal Prevotella spp.</title>
        <authorList>
            <person name="Galvez E.J.C."/>
            <person name="Iljazovic A."/>
            <person name="Strowig T."/>
        </authorList>
    </citation>
    <scope>NUCLEOTIDE SEQUENCE [LARGE SCALE GENOMIC DNA]</scope>
    <source>
        <strain evidence="1 2">PMUR</strain>
    </source>
</reference>
<dbReference type="InterPro" id="IPR009216">
    <property type="entry name" value="Virulence_factor_SrfB"/>
</dbReference>
<keyword evidence="2" id="KW-1185">Reference proteome</keyword>
<accession>A0ABX2AK33</accession>
<evidence type="ECO:0000313" key="2">
    <source>
        <dbReference type="Proteomes" id="UP000714420"/>
    </source>
</evidence>
<name>A0ABX2AK33_9BACT</name>
<dbReference type="RefSeq" id="WP_172273322.1">
    <property type="nucleotide sequence ID" value="NZ_CASGMU010000002.1"/>
</dbReference>
<dbReference type="Pfam" id="PF07520">
    <property type="entry name" value="SrfB"/>
    <property type="match status" value="2"/>
</dbReference>
<dbReference type="Proteomes" id="UP000714420">
    <property type="component" value="Unassembled WGS sequence"/>
</dbReference>
<comment type="caution">
    <text evidence="1">The sequence shown here is derived from an EMBL/GenBank/DDBJ whole genome shotgun (WGS) entry which is preliminary data.</text>
</comment>
<evidence type="ECO:0000313" key="1">
    <source>
        <dbReference type="EMBL" id="NPD91213.1"/>
    </source>
</evidence>
<organism evidence="1 2">
    <name type="scientific">Xylanibacter muris</name>
    <dbReference type="NCBI Taxonomy" id="2736290"/>
    <lineage>
        <taxon>Bacteria</taxon>
        <taxon>Pseudomonadati</taxon>
        <taxon>Bacteroidota</taxon>
        <taxon>Bacteroidia</taxon>
        <taxon>Bacteroidales</taxon>
        <taxon>Prevotellaceae</taxon>
        <taxon>Xylanibacter</taxon>
    </lineage>
</organism>
<gene>
    <name evidence="1" type="ORF">HPS56_02415</name>
</gene>
<evidence type="ECO:0008006" key="3">
    <source>
        <dbReference type="Google" id="ProtNLM"/>
    </source>
</evidence>
<sequence length="1083" mass="124119">MTISLIANTGIQFLTSDFEIKVEESFVDKDGNFISPLSIKDENDFDMPLVFHESYNIMDDVWTLEMAVSFSGGQIVRLDELRKHKPIPYVYMNLAGNECLVDETKIDFSSLDVLDEKDCYSDYCFAGSITERLKKGECPLDAIENQWLPMPMFEKDTMGNSVFGPTGWCRMKLVPVSRVKNIRRYHIVWAFDTTSVKNDMSGVKPFFYDGEGEKQYSISNDISLLFNFFSPKPYDCEWVDEYIASLIHGNKENTELVSAKGEASHFRYIAYYITIVSYLQKMGLTPNVILYSDEEESKPVDLVLDIGNSRTCGVLFEDADFTKVDMLQLQDLSEPWKVYKKPFDMRLAFHHCKFGEMDIPDQFSWQSFLRVGDEAIKLIYKSRPANGVAQRTTNYSSPKRYLWDNKQFDGQWDFLTTEEDDNSSLNHYINIKGLSEQFDSDGTLRRNKNGGIFSSFSRRSLMTFVMIEIFQQANCQINSSQFREKRGDVNIPRKLRSIIITCPTAMPKEEQIILRQCAEDAYISLLRCKDPDLYYQPYDPEEWKGKIQIIPSVKDLSVNPNNPATQRIKTEWGYDEATCCQLVYLYAEVAQRYLNHCEDFFNLYGHVRKDLANDGYNRKSLTIGSIDIGAGTTDLMICSYMYDDKGVCKLTPKPLFWDSFYYAGDDLLEEIVRAVIIEGQNKGIGQVYEGPIFNAICSNYMALSDEDFVEALNLKGKVSLHNLSDAEKSDIKYMYASRETSERIHNFFGKDKALMDYKDRIMRQDFNVQVSVPMGLKMLDMLRLGRKSMLLKYEDFFNELQPASFILEHFTKHFSLVANGKTYVDFDFKKIIWNFDTEVLSKIVISKIEPLMKQLAIVLNTYNCDIVLLAGKPTSLTAITDLFLKYYPTSPNRLIRLNDYRVGEWYPFADGLGYFKDQKSLVAIGAMIGYMSSNGGINGFHMDMTHLKKDMVSTANYMGLYNAVNQKVAEAMLTPDQNTATFEVHGFPLFIGCKQLVSQFYQARPLFVLDLAKDVDLHTVSLPLKVSVVRNYSQEKEVLKIVSAVDSMGKPFSVQKLRFGVQSLASDGAYWLDKGEFVLSING</sequence>
<dbReference type="EMBL" id="JABKKF010000002">
    <property type="protein sequence ID" value="NPD91213.1"/>
    <property type="molecule type" value="Genomic_DNA"/>
</dbReference>